<dbReference type="Proteomes" id="UP000501076">
    <property type="component" value="Chromosome"/>
</dbReference>
<feature type="transmembrane region" description="Helical" evidence="1">
    <location>
        <begin position="40"/>
        <end position="59"/>
    </location>
</feature>
<organism evidence="2 3">
    <name type="scientific">Priestia megaterium</name>
    <name type="common">Bacillus megaterium</name>
    <dbReference type="NCBI Taxonomy" id="1404"/>
    <lineage>
        <taxon>Bacteria</taxon>
        <taxon>Bacillati</taxon>
        <taxon>Bacillota</taxon>
        <taxon>Bacilli</taxon>
        <taxon>Bacillales</taxon>
        <taxon>Bacillaceae</taxon>
        <taxon>Priestia</taxon>
    </lineage>
</organism>
<evidence type="ECO:0000313" key="3">
    <source>
        <dbReference type="Proteomes" id="UP000501076"/>
    </source>
</evidence>
<dbReference type="EMBL" id="CP045272">
    <property type="protein sequence ID" value="QJX78110.1"/>
    <property type="molecule type" value="Genomic_DNA"/>
</dbReference>
<dbReference type="RefSeq" id="WP_080967589.1">
    <property type="nucleotide sequence ID" value="NZ_LDPJ01000057.1"/>
</dbReference>
<feature type="transmembrane region" description="Helical" evidence="1">
    <location>
        <begin position="79"/>
        <end position="98"/>
    </location>
</feature>
<sequence>MKIWQKTNDVSEMEKKDKITESILWSIALPGFPQILNGQLLKGILFIILELIINVMANFNEAIRLSFIGNIEGAVSQANYQWLMFYPCLYFFAMWDAFKDAGGGKQPYSYLPFVSSAFFVTVGTIYSAQTKVFGVLLGAVWFPILWVIPGLIIGFFIKLILNLKEG</sequence>
<keyword evidence="1" id="KW-0472">Membrane</keyword>
<name>A0A6M6DTV8_PRIMG</name>
<accession>A0A6M6DTV8</accession>
<evidence type="ECO:0000256" key="1">
    <source>
        <dbReference type="SAM" id="Phobius"/>
    </source>
</evidence>
<proteinExistence type="predicted"/>
<keyword evidence="1" id="KW-0812">Transmembrane</keyword>
<keyword evidence="1" id="KW-1133">Transmembrane helix</keyword>
<dbReference type="AlphaFoldDB" id="A0A6M6DTV8"/>
<reference evidence="2 3" key="1">
    <citation type="submission" date="2019-10" db="EMBL/GenBank/DDBJ databases">
        <title>Complete genome sequences for adaption low water activity.</title>
        <authorList>
            <person name="Zhao L."/>
            <person name="Zhong J."/>
        </authorList>
    </citation>
    <scope>NUCLEOTIDE SEQUENCE [LARGE SCALE GENOMIC DNA]</scope>
    <source>
        <strain evidence="2 3">FDU301</strain>
    </source>
</reference>
<gene>
    <name evidence="2" type="ORF">FDZ14_18695</name>
</gene>
<feature type="transmembrane region" description="Helical" evidence="1">
    <location>
        <begin position="110"/>
        <end position="128"/>
    </location>
</feature>
<feature type="transmembrane region" description="Helical" evidence="1">
    <location>
        <begin position="140"/>
        <end position="161"/>
    </location>
</feature>
<evidence type="ECO:0000313" key="2">
    <source>
        <dbReference type="EMBL" id="QJX78110.1"/>
    </source>
</evidence>
<protein>
    <submittedName>
        <fullName evidence="2">Uncharacterized protein</fullName>
    </submittedName>
</protein>